<keyword evidence="2" id="KW-0575">Peroxidase</keyword>
<accession>A0A6J4IIE7</accession>
<evidence type="ECO:0000259" key="1">
    <source>
        <dbReference type="Pfam" id="PF01569"/>
    </source>
</evidence>
<gene>
    <name evidence="2" type="ORF">AVDCRST_MAG93-1770</name>
</gene>
<dbReference type="InterPro" id="IPR052559">
    <property type="entry name" value="V-haloperoxidase"/>
</dbReference>
<evidence type="ECO:0000313" key="2">
    <source>
        <dbReference type="EMBL" id="CAA9251340.1"/>
    </source>
</evidence>
<dbReference type="Gene3D" id="1.10.606.10">
    <property type="entry name" value="Vanadium-containing Chloroperoxidase, domain 2"/>
    <property type="match status" value="1"/>
</dbReference>
<dbReference type="PANTHER" id="PTHR34599:SF1">
    <property type="entry name" value="PHOSPHATIDIC ACID PHOSPHATASE TYPE 2_HALOPEROXIDASE DOMAIN-CONTAINING PROTEIN"/>
    <property type="match status" value="1"/>
</dbReference>
<protein>
    <submittedName>
        <fullName evidence="2">Chloride peroxidase( )</fullName>
        <ecNumber evidence="2">1.11.1.10</ecNumber>
    </submittedName>
</protein>
<dbReference type="InterPro" id="IPR000326">
    <property type="entry name" value="PAP2/HPO"/>
</dbReference>
<organism evidence="2">
    <name type="scientific">uncultured Chloroflexia bacterium</name>
    <dbReference type="NCBI Taxonomy" id="1672391"/>
    <lineage>
        <taxon>Bacteria</taxon>
        <taxon>Bacillati</taxon>
        <taxon>Chloroflexota</taxon>
        <taxon>Chloroflexia</taxon>
        <taxon>environmental samples</taxon>
    </lineage>
</organism>
<dbReference type="GO" id="GO:0016691">
    <property type="term" value="F:chloride peroxidase activity"/>
    <property type="evidence" value="ECO:0007669"/>
    <property type="project" value="UniProtKB-EC"/>
</dbReference>
<dbReference type="EMBL" id="CADCTR010000599">
    <property type="protein sequence ID" value="CAA9251340.1"/>
    <property type="molecule type" value="Genomic_DNA"/>
</dbReference>
<dbReference type="EC" id="1.11.1.10" evidence="2"/>
<dbReference type="CDD" id="cd03398">
    <property type="entry name" value="PAP2_haloperoxidase"/>
    <property type="match status" value="1"/>
</dbReference>
<dbReference type="InterPro" id="IPR036938">
    <property type="entry name" value="PAP2/HPO_sf"/>
</dbReference>
<dbReference type="PANTHER" id="PTHR34599">
    <property type="entry name" value="PEROXIDASE-RELATED"/>
    <property type="match status" value="1"/>
</dbReference>
<keyword evidence="2" id="KW-0560">Oxidoreductase</keyword>
<name>A0A6J4IIE7_9CHLR</name>
<dbReference type="AlphaFoldDB" id="A0A6J4IIE7"/>
<dbReference type="Pfam" id="PF01569">
    <property type="entry name" value="PAP2"/>
    <property type="match status" value="1"/>
</dbReference>
<dbReference type="SUPFAM" id="SSF48317">
    <property type="entry name" value="Acid phosphatase/Vanadium-dependent haloperoxidase"/>
    <property type="match status" value="1"/>
</dbReference>
<proteinExistence type="predicted"/>
<feature type="domain" description="Phosphatidic acid phosphatase type 2/haloperoxidase" evidence="1">
    <location>
        <begin position="125"/>
        <end position="252"/>
    </location>
</feature>
<dbReference type="InterPro" id="IPR016119">
    <property type="entry name" value="Br/Cl_peroxidase_C"/>
</dbReference>
<sequence length="345" mass="38816">MGFGTNDVPEYEDSVRDVIRMGGNPALNSTLRRPYQTAAAYYWAYDGANLIGTPPRLYNQILRKVAWNMKLQDCEDANADFVRLFALVNTAMTDAGILCWREKYCFEFWRPLSGVREEGPPLGDPFWLTLGAPDTNTNKVPFKPPFPAYPSGHATFGAAAFQTMRLYYKHRDNKNYELDGPDDIKFSFVSEELNGVSRDLRQEYDPNRPITDQPGDVRTKVCRNFGSLWEAMYENAVSRVWLGVHWRFDAFAAKDVLVPSNDANSLYQVEADGTTAYKRPVDIRYKTTGPRRGCSGEYPIGGVPLGIGIANDVFGGGLKPTPPCRQPTGRRKCECKMLPKHPAPF</sequence>
<reference evidence="2" key="1">
    <citation type="submission" date="2020-02" db="EMBL/GenBank/DDBJ databases">
        <authorList>
            <person name="Meier V. D."/>
        </authorList>
    </citation>
    <scope>NUCLEOTIDE SEQUENCE</scope>
    <source>
        <strain evidence="2">AVDCRST_MAG93</strain>
    </source>
</reference>